<dbReference type="AlphaFoldDB" id="A0A0E9U3Q9"/>
<organism evidence="1">
    <name type="scientific">Anguilla anguilla</name>
    <name type="common">European freshwater eel</name>
    <name type="synonym">Muraena anguilla</name>
    <dbReference type="NCBI Taxonomy" id="7936"/>
    <lineage>
        <taxon>Eukaryota</taxon>
        <taxon>Metazoa</taxon>
        <taxon>Chordata</taxon>
        <taxon>Craniata</taxon>
        <taxon>Vertebrata</taxon>
        <taxon>Euteleostomi</taxon>
        <taxon>Actinopterygii</taxon>
        <taxon>Neopterygii</taxon>
        <taxon>Teleostei</taxon>
        <taxon>Anguilliformes</taxon>
        <taxon>Anguillidae</taxon>
        <taxon>Anguilla</taxon>
    </lineage>
</organism>
<dbReference type="EMBL" id="GBXM01048782">
    <property type="protein sequence ID" value="JAH59795.1"/>
    <property type="molecule type" value="Transcribed_RNA"/>
</dbReference>
<reference evidence="1" key="1">
    <citation type="submission" date="2014-11" db="EMBL/GenBank/DDBJ databases">
        <authorList>
            <person name="Amaro Gonzalez C."/>
        </authorList>
    </citation>
    <scope>NUCLEOTIDE SEQUENCE</scope>
</reference>
<reference evidence="1" key="2">
    <citation type="journal article" date="2015" name="Fish Shellfish Immunol.">
        <title>Early steps in the European eel (Anguilla anguilla)-Vibrio vulnificus interaction in the gills: Role of the RtxA13 toxin.</title>
        <authorList>
            <person name="Callol A."/>
            <person name="Pajuelo D."/>
            <person name="Ebbesson L."/>
            <person name="Teles M."/>
            <person name="MacKenzie S."/>
            <person name="Amaro C."/>
        </authorList>
    </citation>
    <scope>NUCLEOTIDE SEQUENCE</scope>
</reference>
<name>A0A0E9U3Q9_ANGAN</name>
<proteinExistence type="predicted"/>
<protein>
    <submittedName>
        <fullName evidence="1">Uncharacterized protein</fullName>
    </submittedName>
</protein>
<accession>A0A0E9U3Q9</accession>
<evidence type="ECO:0000313" key="1">
    <source>
        <dbReference type="EMBL" id="JAH59795.1"/>
    </source>
</evidence>
<sequence length="54" mass="5887">MGFRSGLCASQSSSPTLFSTKAFLNGPRCVPRGIVMLKQEKGPSPKLLEKHRIV</sequence>